<feature type="chain" id="PRO_5017462706" evidence="1">
    <location>
        <begin position="17"/>
        <end position="84"/>
    </location>
</feature>
<gene>
    <name evidence="2" type="ORF">C2G38_2061144</name>
</gene>
<dbReference type="Proteomes" id="UP000266673">
    <property type="component" value="Unassembled WGS sequence"/>
</dbReference>
<sequence length="84" mass="9513">MITLLCIFLRTRLALSIQGATHVVTGIKWGGTMIASFEYEKTNEKDKKDMSQVKGVPKANLEKLSSYLKVLVKFIILRKNELTL</sequence>
<keyword evidence="1" id="KW-0732">Signal</keyword>
<dbReference type="EMBL" id="QKWP01000089">
    <property type="protein sequence ID" value="RIB27737.1"/>
    <property type="molecule type" value="Genomic_DNA"/>
</dbReference>
<accession>A0A397W2C4</accession>
<reference evidence="2 3" key="1">
    <citation type="submission" date="2018-06" db="EMBL/GenBank/DDBJ databases">
        <title>Comparative genomics reveals the genomic features of Rhizophagus irregularis, R. cerebriforme, R. diaphanum and Gigaspora rosea, and their symbiotic lifestyle signature.</title>
        <authorList>
            <person name="Morin E."/>
            <person name="San Clemente H."/>
            <person name="Chen E.C.H."/>
            <person name="De La Providencia I."/>
            <person name="Hainaut M."/>
            <person name="Kuo A."/>
            <person name="Kohler A."/>
            <person name="Murat C."/>
            <person name="Tang N."/>
            <person name="Roy S."/>
            <person name="Loubradou J."/>
            <person name="Henrissat B."/>
            <person name="Grigoriev I.V."/>
            <person name="Corradi N."/>
            <person name="Roux C."/>
            <person name="Martin F.M."/>
        </authorList>
    </citation>
    <scope>NUCLEOTIDE SEQUENCE [LARGE SCALE GENOMIC DNA]</scope>
    <source>
        <strain evidence="2 3">DAOM 194757</strain>
    </source>
</reference>
<dbReference type="OrthoDB" id="8954335at2759"/>
<evidence type="ECO:0000313" key="2">
    <source>
        <dbReference type="EMBL" id="RIB27737.1"/>
    </source>
</evidence>
<evidence type="ECO:0000313" key="3">
    <source>
        <dbReference type="Proteomes" id="UP000266673"/>
    </source>
</evidence>
<evidence type="ECO:0000256" key="1">
    <source>
        <dbReference type="SAM" id="SignalP"/>
    </source>
</evidence>
<name>A0A397W2C4_9GLOM</name>
<organism evidence="2 3">
    <name type="scientific">Gigaspora rosea</name>
    <dbReference type="NCBI Taxonomy" id="44941"/>
    <lineage>
        <taxon>Eukaryota</taxon>
        <taxon>Fungi</taxon>
        <taxon>Fungi incertae sedis</taxon>
        <taxon>Mucoromycota</taxon>
        <taxon>Glomeromycotina</taxon>
        <taxon>Glomeromycetes</taxon>
        <taxon>Diversisporales</taxon>
        <taxon>Gigasporaceae</taxon>
        <taxon>Gigaspora</taxon>
    </lineage>
</organism>
<dbReference type="AlphaFoldDB" id="A0A397W2C4"/>
<feature type="signal peptide" evidence="1">
    <location>
        <begin position="1"/>
        <end position="16"/>
    </location>
</feature>
<comment type="caution">
    <text evidence="2">The sequence shown here is derived from an EMBL/GenBank/DDBJ whole genome shotgun (WGS) entry which is preliminary data.</text>
</comment>
<keyword evidence="3" id="KW-1185">Reference proteome</keyword>
<proteinExistence type="predicted"/>
<protein>
    <submittedName>
        <fullName evidence="2">Uncharacterized protein</fullName>
    </submittedName>
</protein>